<organism evidence="1 2">
    <name type="scientific">Ensete ventricosum</name>
    <name type="common">Abyssinian banana</name>
    <name type="synonym">Musa ensete</name>
    <dbReference type="NCBI Taxonomy" id="4639"/>
    <lineage>
        <taxon>Eukaryota</taxon>
        <taxon>Viridiplantae</taxon>
        <taxon>Streptophyta</taxon>
        <taxon>Embryophyta</taxon>
        <taxon>Tracheophyta</taxon>
        <taxon>Spermatophyta</taxon>
        <taxon>Magnoliopsida</taxon>
        <taxon>Liliopsida</taxon>
        <taxon>Zingiberales</taxon>
        <taxon>Musaceae</taxon>
        <taxon>Ensete</taxon>
    </lineage>
</organism>
<name>A0A426X2K7_ENSVE</name>
<sequence length="127" mass="14202">MTHHAVAPLAMPVVLVVRREPAGGSCRPYLCQVGRTVPCCRASRHACRTGAEGSWTWGPLPLGHMTDRWRQADPTFRTGFQQPVRDHSQHRTNATHREHHPLARADLAVNATATVSRAGRHRALRRH</sequence>
<gene>
    <name evidence="1" type="ORF">B296_00058609</name>
</gene>
<proteinExistence type="predicted"/>
<protein>
    <submittedName>
        <fullName evidence="1">Uncharacterized protein</fullName>
    </submittedName>
</protein>
<evidence type="ECO:0000313" key="1">
    <source>
        <dbReference type="EMBL" id="RRT33706.1"/>
    </source>
</evidence>
<dbReference type="AlphaFoldDB" id="A0A426X2K7"/>
<comment type="caution">
    <text evidence="1">The sequence shown here is derived from an EMBL/GenBank/DDBJ whole genome shotgun (WGS) entry which is preliminary data.</text>
</comment>
<reference evidence="1 2" key="1">
    <citation type="journal article" date="2014" name="Agronomy (Basel)">
        <title>A Draft Genome Sequence for Ensete ventricosum, the Drought-Tolerant Tree Against Hunger.</title>
        <authorList>
            <person name="Harrison J."/>
            <person name="Moore K.A."/>
            <person name="Paszkiewicz K."/>
            <person name="Jones T."/>
            <person name="Grant M."/>
            <person name="Ambacheew D."/>
            <person name="Muzemil S."/>
            <person name="Studholme D.J."/>
        </authorList>
    </citation>
    <scope>NUCLEOTIDE SEQUENCE [LARGE SCALE GENOMIC DNA]</scope>
</reference>
<evidence type="ECO:0000313" key="2">
    <source>
        <dbReference type="Proteomes" id="UP000287651"/>
    </source>
</evidence>
<dbReference type="Proteomes" id="UP000287651">
    <property type="component" value="Unassembled WGS sequence"/>
</dbReference>
<accession>A0A426X2K7</accession>
<dbReference type="EMBL" id="AMZH03028405">
    <property type="protein sequence ID" value="RRT33706.1"/>
    <property type="molecule type" value="Genomic_DNA"/>
</dbReference>